<name>A0A9X3UIV0_9HYPH</name>
<feature type="transmembrane region" description="Helical" evidence="9">
    <location>
        <begin position="48"/>
        <end position="68"/>
    </location>
</feature>
<evidence type="ECO:0000256" key="6">
    <source>
        <dbReference type="ARBA" id="ARBA00022989"/>
    </source>
</evidence>
<keyword evidence="4" id="KW-1003">Cell membrane</keyword>
<evidence type="ECO:0000256" key="3">
    <source>
        <dbReference type="ARBA" id="ARBA00022448"/>
    </source>
</evidence>
<dbReference type="InterPro" id="IPR037294">
    <property type="entry name" value="ABC_BtuC-like"/>
</dbReference>
<evidence type="ECO:0000256" key="2">
    <source>
        <dbReference type="ARBA" id="ARBA00008034"/>
    </source>
</evidence>
<accession>A0A9X3UIV0</accession>
<evidence type="ECO:0000313" key="10">
    <source>
        <dbReference type="EMBL" id="MDA5399410.1"/>
    </source>
</evidence>
<keyword evidence="7 9" id="KW-0472">Membrane</keyword>
<evidence type="ECO:0000256" key="5">
    <source>
        <dbReference type="ARBA" id="ARBA00022692"/>
    </source>
</evidence>
<reference evidence="10" key="1">
    <citation type="submission" date="2022-11" db="EMBL/GenBank/DDBJ databases">
        <title>Draft genome sequence of Hoeflea poritis E7-10 and Hoeflea prorocentri PM5-8, separated from scleractinian coral Porites lutea and marine dinoflagellate.</title>
        <authorList>
            <person name="Zhang G."/>
            <person name="Wei Q."/>
            <person name="Cai L."/>
        </authorList>
    </citation>
    <scope>NUCLEOTIDE SEQUENCE</scope>
    <source>
        <strain evidence="10">PM5-8</strain>
    </source>
</reference>
<evidence type="ECO:0000313" key="11">
    <source>
        <dbReference type="Proteomes" id="UP001151234"/>
    </source>
</evidence>
<protein>
    <submittedName>
        <fullName evidence="10">Metal ABC transporter permease</fullName>
    </submittedName>
</protein>
<keyword evidence="6 9" id="KW-1133">Transmembrane helix</keyword>
<dbReference type="Pfam" id="PF00950">
    <property type="entry name" value="ABC-3"/>
    <property type="match status" value="1"/>
</dbReference>
<proteinExistence type="inferred from homology"/>
<evidence type="ECO:0000256" key="1">
    <source>
        <dbReference type="ARBA" id="ARBA00004651"/>
    </source>
</evidence>
<evidence type="ECO:0000256" key="7">
    <source>
        <dbReference type="ARBA" id="ARBA00023136"/>
    </source>
</evidence>
<evidence type="ECO:0000256" key="8">
    <source>
        <dbReference type="RuleBase" id="RU003943"/>
    </source>
</evidence>
<gene>
    <name evidence="10" type="ORF">OQ273_12580</name>
</gene>
<feature type="transmembrane region" description="Helical" evidence="9">
    <location>
        <begin position="106"/>
        <end position="128"/>
    </location>
</feature>
<dbReference type="GO" id="GO:0010043">
    <property type="term" value="P:response to zinc ion"/>
    <property type="evidence" value="ECO:0007669"/>
    <property type="project" value="TreeGrafter"/>
</dbReference>
<feature type="transmembrane region" description="Helical" evidence="9">
    <location>
        <begin position="268"/>
        <end position="294"/>
    </location>
</feature>
<feature type="transmembrane region" description="Helical" evidence="9">
    <location>
        <begin position="238"/>
        <end position="262"/>
    </location>
</feature>
<feature type="transmembrane region" description="Helical" evidence="9">
    <location>
        <begin position="74"/>
        <end position="94"/>
    </location>
</feature>
<evidence type="ECO:0000256" key="4">
    <source>
        <dbReference type="ARBA" id="ARBA00022475"/>
    </source>
</evidence>
<dbReference type="GO" id="GO:0055085">
    <property type="term" value="P:transmembrane transport"/>
    <property type="evidence" value="ECO:0007669"/>
    <property type="project" value="InterPro"/>
</dbReference>
<dbReference type="Proteomes" id="UP001151234">
    <property type="component" value="Unassembled WGS sequence"/>
</dbReference>
<dbReference type="PANTHER" id="PTHR30477:SF3">
    <property type="entry name" value="METAL TRANSPORT SYSTEM MEMBRANE PROTEIN CT_069-RELATED"/>
    <property type="match status" value="1"/>
</dbReference>
<dbReference type="GO" id="GO:0071281">
    <property type="term" value="P:cellular response to iron ion"/>
    <property type="evidence" value="ECO:0007669"/>
    <property type="project" value="UniProtKB-ARBA"/>
</dbReference>
<keyword evidence="3 8" id="KW-0813">Transport</keyword>
<dbReference type="RefSeq" id="WP_267990848.1">
    <property type="nucleotide sequence ID" value="NZ_JAPJZI010000001.1"/>
</dbReference>
<feature type="transmembrane region" description="Helical" evidence="9">
    <location>
        <begin position="148"/>
        <end position="169"/>
    </location>
</feature>
<dbReference type="PANTHER" id="PTHR30477">
    <property type="entry name" value="ABC-TRANSPORTER METAL-BINDING PROTEIN"/>
    <property type="match status" value="1"/>
</dbReference>
<organism evidence="10 11">
    <name type="scientific">Hoeflea prorocentri</name>
    <dbReference type="NCBI Taxonomy" id="1922333"/>
    <lineage>
        <taxon>Bacteria</taxon>
        <taxon>Pseudomonadati</taxon>
        <taxon>Pseudomonadota</taxon>
        <taxon>Alphaproteobacteria</taxon>
        <taxon>Hyphomicrobiales</taxon>
        <taxon>Rhizobiaceae</taxon>
        <taxon>Hoeflea</taxon>
    </lineage>
</organism>
<sequence length="405" mass="43019">MNSFFSALLLQAGYNAALVAIGAALLGFAAGASGTFLFLRKRALVSDAVAHATLPGVGLAFILMVALGGDGRNLVGLLIGSAITAWLGLLLIEWMTRRTRLAEDAAIGAVLGVFFGLGIVLLTVIQTMSSGRQAGLESFLLGSTAGMLFQDALVIAVGGTLAVLSTWLLRRPMTLVAFDADYAAAMGYNVRRIDLLMMGLVMAVTVIGLKLVGLILIVAMLIIPPVTARFWTERSHKVVWIAGAVGAVSGYVGAAISASVPAAPTGPIIVLMTAALFALSLLFAPVRGVAAAILRHRSFQRRVHMRQGLLALSRQEPIREPYTLRLLTREGLIRPDGVPTDTGRAQAAKVSRDERRWDIARQVHQDAGLTGRYDGLTPIEEVFTPDEIDEFDRRIGKPFAVGGPA</sequence>
<evidence type="ECO:0000256" key="9">
    <source>
        <dbReference type="SAM" id="Phobius"/>
    </source>
</evidence>
<dbReference type="SUPFAM" id="SSF81345">
    <property type="entry name" value="ABC transporter involved in vitamin B12 uptake, BtuC"/>
    <property type="match status" value="1"/>
</dbReference>
<dbReference type="GO" id="GO:0043190">
    <property type="term" value="C:ATP-binding cassette (ABC) transporter complex"/>
    <property type="evidence" value="ECO:0007669"/>
    <property type="project" value="InterPro"/>
</dbReference>
<keyword evidence="5 8" id="KW-0812">Transmembrane</keyword>
<comment type="subcellular location">
    <subcellularLocation>
        <location evidence="1 8">Cell membrane</location>
        <topology evidence="1 8">Multi-pass membrane protein</topology>
    </subcellularLocation>
</comment>
<feature type="transmembrane region" description="Helical" evidence="9">
    <location>
        <begin position="12"/>
        <end position="39"/>
    </location>
</feature>
<dbReference type="AlphaFoldDB" id="A0A9X3UIV0"/>
<dbReference type="CDD" id="cd06550">
    <property type="entry name" value="TM_ABC_iron-siderophores_like"/>
    <property type="match status" value="1"/>
</dbReference>
<dbReference type="InterPro" id="IPR001626">
    <property type="entry name" value="ABC_TroCD"/>
</dbReference>
<comment type="caution">
    <text evidence="10">The sequence shown here is derived from an EMBL/GenBank/DDBJ whole genome shotgun (WGS) entry which is preliminary data.</text>
</comment>
<keyword evidence="11" id="KW-1185">Reference proteome</keyword>
<comment type="similarity">
    <text evidence="2 8">Belongs to the ABC-3 integral membrane protein family.</text>
</comment>
<dbReference type="FunFam" id="1.10.3470.10:FF:000003">
    <property type="entry name" value="Iron ABC transporter permease SitD"/>
    <property type="match status" value="1"/>
</dbReference>
<dbReference type="EMBL" id="JAPJZI010000001">
    <property type="protein sequence ID" value="MDA5399410.1"/>
    <property type="molecule type" value="Genomic_DNA"/>
</dbReference>
<dbReference type="Gene3D" id="1.10.3470.10">
    <property type="entry name" value="ABC transporter involved in vitamin B12 uptake, BtuC"/>
    <property type="match status" value="1"/>
</dbReference>